<comment type="caution">
    <text evidence="10">The sequence shown here is derived from an EMBL/GenBank/DDBJ whole genome shotgun (WGS) entry which is preliminary data.</text>
</comment>
<evidence type="ECO:0000256" key="3">
    <source>
        <dbReference type="ARBA" id="ARBA00022525"/>
    </source>
</evidence>
<gene>
    <name evidence="10" type="primary">X975_10526</name>
    <name evidence="10" type="ORF">NPIL_564001</name>
</gene>
<dbReference type="AlphaFoldDB" id="A0A8X6PML1"/>
<sequence length="429" mass="49726">MFPERYSFLWRLFVGLTLLVAQCCANKSVPLLKDVPSVYLTVSSVPSASGQDRLLEMNWDNLPRNDEARVHLYNEDPSLPDKEPLVSVRPTDTKGYHKTSVPFPVHFFTNSNLTSNCLGFWITYRLGDQEVTTNCLRARPHWMHESKTAIGNLSLLDLMLPGTHNAGCYASYDPHEDTLLTRYLFTQEESIWNQLAYGIRYLDLRVAYVDENFWITHSSFKTSITVLDVIRQVKEFLEATKEIVIMDFHRFVTGFQRRTSITRRRHRDLIALLERELGEFMIPVHFTSGALLEQLWEANKRLYVGYADERARTSSAYLFPAVKHLWGDVVQAADLWQYLNETVCNPSRRRLISAMAQLTPTKAGALFNLYGGLRKMAENVNRQVTRWFTHDWNQCANIVATDFFLGNNIIELSIETNKRRPDDMERLWV</sequence>
<evidence type="ECO:0000256" key="8">
    <source>
        <dbReference type="SAM" id="SignalP"/>
    </source>
</evidence>
<dbReference type="PANTHER" id="PTHR13593">
    <property type="match status" value="1"/>
</dbReference>
<comment type="subcellular location">
    <subcellularLocation>
        <location evidence="2">Secreted</location>
    </subcellularLocation>
</comment>
<evidence type="ECO:0000256" key="4">
    <source>
        <dbReference type="ARBA" id="ARBA00022723"/>
    </source>
</evidence>
<reference evidence="10" key="1">
    <citation type="submission" date="2020-08" db="EMBL/GenBank/DDBJ databases">
        <title>Multicomponent nature underlies the extraordinary mechanical properties of spider dragline silk.</title>
        <authorList>
            <person name="Kono N."/>
            <person name="Nakamura H."/>
            <person name="Mori M."/>
            <person name="Yoshida Y."/>
            <person name="Ohtoshi R."/>
            <person name="Malay A.D."/>
            <person name="Moran D.A.P."/>
            <person name="Tomita M."/>
            <person name="Numata K."/>
            <person name="Arakawa K."/>
        </authorList>
    </citation>
    <scope>NUCLEOTIDE SEQUENCE</scope>
</reference>
<dbReference type="OrthoDB" id="1046782at2759"/>
<name>A0A8X6PML1_NEPPI</name>
<evidence type="ECO:0000256" key="7">
    <source>
        <dbReference type="ARBA" id="ARBA00023239"/>
    </source>
</evidence>
<keyword evidence="7" id="KW-0456">Lyase</keyword>
<keyword evidence="4" id="KW-0479">Metal-binding</keyword>
<organism evidence="10 11">
    <name type="scientific">Nephila pilipes</name>
    <name type="common">Giant wood spider</name>
    <name type="synonym">Nephila maculata</name>
    <dbReference type="NCBI Taxonomy" id="299642"/>
    <lineage>
        <taxon>Eukaryota</taxon>
        <taxon>Metazoa</taxon>
        <taxon>Ecdysozoa</taxon>
        <taxon>Arthropoda</taxon>
        <taxon>Chelicerata</taxon>
        <taxon>Arachnida</taxon>
        <taxon>Araneae</taxon>
        <taxon>Araneomorphae</taxon>
        <taxon>Entelegynae</taxon>
        <taxon>Araneoidea</taxon>
        <taxon>Nephilidae</taxon>
        <taxon>Nephila</taxon>
    </lineage>
</organism>
<evidence type="ECO:0000313" key="11">
    <source>
        <dbReference type="Proteomes" id="UP000887013"/>
    </source>
</evidence>
<dbReference type="GO" id="GO:0008081">
    <property type="term" value="F:phosphoric diester hydrolase activity"/>
    <property type="evidence" value="ECO:0007669"/>
    <property type="project" value="InterPro"/>
</dbReference>
<dbReference type="GO" id="GO:0006629">
    <property type="term" value="P:lipid metabolic process"/>
    <property type="evidence" value="ECO:0007669"/>
    <property type="project" value="InterPro"/>
</dbReference>
<dbReference type="GO" id="GO:0046872">
    <property type="term" value="F:metal ion binding"/>
    <property type="evidence" value="ECO:0007669"/>
    <property type="project" value="UniProtKB-KW"/>
</dbReference>
<dbReference type="Proteomes" id="UP000887013">
    <property type="component" value="Unassembled WGS sequence"/>
</dbReference>
<evidence type="ECO:0000256" key="6">
    <source>
        <dbReference type="ARBA" id="ARBA00023157"/>
    </source>
</evidence>
<feature type="chain" id="PRO_5036477589" evidence="8">
    <location>
        <begin position="26"/>
        <end position="429"/>
    </location>
</feature>
<dbReference type="SUPFAM" id="SSF51695">
    <property type="entry name" value="PLC-like phosphodiesterases"/>
    <property type="match status" value="1"/>
</dbReference>
<feature type="domain" description="Phosphatidylinositol-specific phospholipase C X" evidence="9">
    <location>
        <begin position="149"/>
        <end position="305"/>
    </location>
</feature>
<dbReference type="GO" id="GO:0005576">
    <property type="term" value="C:extracellular region"/>
    <property type="evidence" value="ECO:0007669"/>
    <property type="project" value="UniProtKB-SubCell"/>
</dbReference>
<protein>
    <submittedName>
        <fullName evidence="10">PI-PLC X domain-containing protein 3</fullName>
    </submittedName>
</protein>
<evidence type="ECO:0000259" key="9">
    <source>
        <dbReference type="SMART" id="SM00148"/>
    </source>
</evidence>
<keyword evidence="11" id="KW-1185">Reference proteome</keyword>
<evidence type="ECO:0000313" key="10">
    <source>
        <dbReference type="EMBL" id="GFT78784.1"/>
    </source>
</evidence>
<dbReference type="Gene3D" id="3.20.20.190">
    <property type="entry name" value="Phosphatidylinositol (PI) phosphodiesterase"/>
    <property type="match status" value="1"/>
</dbReference>
<dbReference type="EMBL" id="BMAW01022663">
    <property type="protein sequence ID" value="GFT78784.1"/>
    <property type="molecule type" value="Genomic_DNA"/>
</dbReference>
<dbReference type="PANTHER" id="PTHR13593:SF103">
    <property type="entry name" value="RE10370P"/>
    <property type="match status" value="1"/>
</dbReference>
<evidence type="ECO:0000256" key="5">
    <source>
        <dbReference type="ARBA" id="ARBA00022842"/>
    </source>
</evidence>
<keyword evidence="3" id="KW-0964">Secreted</keyword>
<feature type="signal peptide" evidence="8">
    <location>
        <begin position="1"/>
        <end position="25"/>
    </location>
</feature>
<dbReference type="GO" id="GO:0016829">
    <property type="term" value="F:lyase activity"/>
    <property type="evidence" value="ECO:0007669"/>
    <property type="project" value="UniProtKB-KW"/>
</dbReference>
<accession>A0A8X6PML1</accession>
<keyword evidence="5" id="KW-0460">Magnesium</keyword>
<proteinExistence type="predicted"/>
<dbReference type="PROSITE" id="PS50007">
    <property type="entry name" value="PIPLC_X_DOMAIN"/>
    <property type="match status" value="1"/>
</dbReference>
<evidence type="ECO:0000256" key="1">
    <source>
        <dbReference type="ARBA" id="ARBA00000110"/>
    </source>
</evidence>
<dbReference type="SMART" id="SM00148">
    <property type="entry name" value="PLCXc"/>
    <property type="match status" value="1"/>
</dbReference>
<keyword evidence="8" id="KW-0732">Signal</keyword>
<dbReference type="InterPro" id="IPR051057">
    <property type="entry name" value="PI-PLC_domain"/>
</dbReference>
<dbReference type="InterPro" id="IPR017946">
    <property type="entry name" value="PLC-like_Pdiesterase_TIM-brl"/>
</dbReference>
<dbReference type="InterPro" id="IPR000909">
    <property type="entry name" value="PLipase_C_PInositol-sp_X_dom"/>
</dbReference>
<comment type="catalytic activity">
    <reaction evidence="1">
        <text>an N-(acyl)-sphingosylphosphoethanolamine = an N-(acyl)-sphingosyl-1,3-cyclic phosphate + ethanolamine</text>
        <dbReference type="Rhea" id="RHEA:60648"/>
        <dbReference type="ChEBI" id="CHEBI:57603"/>
        <dbReference type="ChEBI" id="CHEBI:143891"/>
        <dbReference type="ChEBI" id="CHEBI:143892"/>
    </reaction>
</comment>
<keyword evidence="6" id="KW-1015">Disulfide bond</keyword>
<evidence type="ECO:0000256" key="2">
    <source>
        <dbReference type="ARBA" id="ARBA00004613"/>
    </source>
</evidence>